<proteinExistence type="predicted"/>
<sequence>MTQVKTVFIDGLPASWDEDRVRVLLKKYGEIEKTELARNMPSARRKDFGFVTFDTHDAVVTFAKSINNAELGEGDNKAKVGLKSSTGLRERRPPVMSMPASSRPLASQSRSFERRPPPPAYAKSLKRGNMVVGVMSLLLQGADLL</sequence>
<comment type="caution">
    <text evidence="5">The sequence shown here is derived from an EMBL/GenBank/DDBJ whole genome shotgun (WGS) entry which is preliminary data.</text>
</comment>
<protein>
    <recommendedName>
        <fullName evidence="4">RRM domain-containing protein</fullName>
    </recommendedName>
</protein>
<dbReference type="Proteomes" id="UP001164929">
    <property type="component" value="Chromosome 1"/>
</dbReference>
<dbReference type="EMBL" id="JAQIZT010000001">
    <property type="protein sequence ID" value="KAJ7011877.1"/>
    <property type="molecule type" value="Genomic_DNA"/>
</dbReference>
<evidence type="ECO:0000313" key="5">
    <source>
        <dbReference type="EMBL" id="KAJ7011877.1"/>
    </source>
</evidence>
<dbReference type="InterPro" id="IPR000504">
    <property type="entry name" value="RRM_dom"/>
</dbReference>
<evidence type="ECO:0000256" key="2">
    <source>
        <dbReference type="PROSITE-ProRule" id="PRU00176"/>
    </source>
</evidence>
<organism evidence="5 6">
    <name type="scientific">Populus alba x Populus x berolinensis</name>
    <dbReference type="NCBI Taxonomy" id="444605"/>
    <lineage>
        <taxon>Eukaryota</taxon>
        <taxon>Viridiplantae</taxon>
        <taxon>Streptophyta</taxon>
        <taxon>Embryophyta</taxon>
        <taxon>Tracheophyta</taxon>
        <taxon>Spermatophyta</taxon>
        <taxon>Magnoliopsida</taxon>
        <taxon>eudicotyledons</taxon>
        <taxon>Gunneridae</taxon>
        <taxon>Pentapetalae</taxon>
        <taxon>rosids</taxon>
        <taxon>fabids</taxon>
        <taxon>Malpighiales</taxon>
        <taxon>Salicaceae</taxon>
        <taxon>Saliceae</taxon>
        <taxon>Populus</taxon>
    </lineage>
</organism>
<evidence type="ECO:0000256" key="1">
    <source>
        <dbReference type="ARBA" id="ARBA00022884"/>
    </source>
</evidence>
<dbReference type="GO" id="GO:0003723">
    <property type="term" value="F:RNA binding"/>
    <property type="evidence" value="ECO:0007669"/>
    <property type="project" value="UniProtKB-UniRule"/>
</dbReference>
<dbReference type="Pfam" id="PF00076">
    <property type="entry name" value="RRM_1"/>
    <property type="match status" value="1"/>
</dbReference>
<dbReference type="SUPFAM" id="SSF54928">
    <property type="entry name" value="RNA-binding domain, RBD"/>
    <property type="match status" value="1"/>
</dbReference>
<dbReference type="CDD" id="cd00590">
    <property type="entry name" value="RRM_SF"/>
    <property type="match status" value="1"/>
</dbReference>
<evidence type="ECO:0000256" key="3">
    <source>
        <dbReference type="SAM" id="MobiDB-lite"/>
    </source>
</evidence>
<dbReference type="InterPro" id="IPR035979">
    <property type="entry name" value="RBD_domain_sf"/>
</dbReference>
<accession>A0AAD6RPN9</accession>
<dbReference type="PANTHER" id="PTHR21245">
    <property type="entry name" value="HETEROGENEOUS NUCLEAR RIBONUCLEOPROTEIN"/>
    <property type="match status" value="1"/>
</dbReference>
<feature type="region of interest" description="Disordered" evidence="3">
    <location>
        <begin position="73"/>
        <end position="121"/>
    </location>
</feature>
<dbReference type="SMART" id="SM00360">
    <property type="entry name" value="RRM"/>
    <property type="match status" value="1"/>
</dbReference>
<dbReference type="PROSITE" id="PS50102">
    <property type="entry name" value="RRM"/>
    <property type="match status" value="1"/>
</dbReference>
<dbReference type="InterPro" id="IPR012677">
    <property type="entry name" value="Nucleotide-bd_a/b_plait_sf"/>
</dbReference>
<keyword evidence="1 2" id="KW-0694">RNA-binding</keyword>
<evidence type="ECO:0000259" key="4">
    <source>
        <dbReference type="PROSITE" id="PS50102"/>
    </source>
</evidence>
<name>A0AAD6RPN9_9ROSI</name>
<gene>
    <name evidence="5" type="ORF">NC653_002082</name>
</gene>
<keyword evidence="6" id="KW-1185">Reference proteome</keyword>
<dbReference type="Gene3D" id="3.30.70.330">
    <property type="match status" value="1"/>
</dbReference>
<evidence type="ECO:0000313" key="6">
    <source>
        <dbReference type="Proteomes" id="UP001164929"/>
    </source>
</evidence>
<reference evidence="5 6" key="1">
    <citation type="journal article" date="2023" name="Mol. Ecol. Resour.">
        <title>Chromosome-level genome assembly of a triploid poplar Populus alba 'Berolinensis'.</title>
        <authorList>
            <person name="Chen S."/>
            <person name="Yu Y."/>
            <person name="Wang X."/>
            <person name="Wang S."/>
            <person name="Zhang T."/>
            <person name="Zhou Y."/>
            <person name="He R."/>
            <person name="Meng N."/>
            <person name="Wang Y."/>
            <person name="Liu W."/>
            <person name="Liu Z."/>
            <person name="Liu J."/>
            <person name="Guo Q."/>
            <person name="Huang H."/>
            <person name="Sederoff R.R."/>
            <person name="Wang G."/>
            <person name="Qu G."/>
            <person name="Chen S."/>
        </authorList>
    </citation>
    <scope>NUCLEOTIDE SEQUENCE [LARGE SCALE GENOMIC DNA]</scope>
    <source>
        <strain evidence="5">SC-2020</strain>
    </source>
</reference>
<feature type="domain" description="RRM" evidence="4">
    <location>
        <begin position="5"/>
        <end position="85"/>
    </location>
</feature>
<dbReference type="AlphaFoldDB" id="A0AAD6RPN9"/>